<reference evidence="8 9" key="1">
    <citation type="submission" date="2015-12" db="EMBL/GenBank/DDBJ databases">
        <title>The genome of Folsomia candida.</title>
        <authorList>
            <person name="Faddeeva A."/>
            <person name="Derks M.F."/>
            <person name="Anvar Y."/>
            <person name="Smit S."/>
            <person name="Van Straalen N."/>
            <person name="Roelofs D."/>
        </authorList>
    </citation>
    <scope>NUCLEOTIDE SEQUENCE [LARGE SCALE GENOMIC DNA]</scope>
    <source>
        <strain evidence="8 9">VU population</strain>
        <tissue evidence="8">Whole body</tissue>
    </source>
</reference>
<keyword evidence="3 5" id="KW-0863">Zinc-finger</keyword>
<dbReference type="GO" id="GO:0005634">
    <property type="term" value="C:nucleus"/>
    <property type="evidence" value="ECO:0007669"/>
    <property type="project" value="UniProtKB-ARBA"/>
</dbReference>
<dbReference type="PROSITE" id="PS00028">
    <property type="entry name" value="ZINC_FINGER_C2H2_1"/>
    <property type="match status" value="2"/>
</dbReference>
<feature type="compositionally biased region" description="Polar residues" evidence="6">
    <location>
        <begin position="125"/>
        <end position="147"/>
    </location>
</feature>
<feature type="compositionally biased region" description="Low complexity" evidence="6">
    <location>
        <begin position="409"/>
        <end position="418"/>
    </location>
</feature>
<dbReference type="SUPFAM" id="SSF57667">
    <property type="entry name" value="beta-beta-alpha zinc fingers"/>
    <property type="match status" value="2"/>
</dbReference>
<name>A0A226E0N6_FOLCA</name>
<feature type="domain" description="C2H2-type" evidence="7">
    <location>
        <begin position="515"/>
        <end position="544"/>
    </location>
</feature>
<evidence type="ECO:0000256" key="5">
    <source>
        <dbReference type="PROSITE-ProRule" id="PRU00042"/>
    </source>
</evidence>
<feature type="domain" description="C2H2-type" evidence="7">
    <location>
        <begin position="381"/>
        <end position="408"/>
    </location>
</feature>
<dbReference type="PANTHER" id="PTHR19818">
    <property type="entry name" value="ZINC FINGER PROTEIN ZIC AND GLI"/>
    <property type="match status" value="1"/>
</dbReference>
<feature type="domain" description="C2H2-type" evidence="7">
    <location>
        <begin position="351"/>
        <end position="380"/>
    </location>
</feature>
<dbReference type="AlphaFoldDB" id="A0A226E0N6"/>
<dbReference type="Proteomes" id="UP000198287">
    <property type="component" value="Unassembled WGS sequence"/>
</dbReference>
<dbReference type="EMBL" id="LNIX01000008">
    <property type="protein sequence ID" value="OXA51315.1"/>
    <property type="molecule type" value="Genomic_DNA"/>
</dbReference>
<keyword evidence="9" id="KW-1185">Reference proteome</keyword>
<evidence type="ECO:0000313" key="9">
    <source>
        <dbReference type="Proteomes" id="UP000198287"/>
    </source>
</evidence>
<dbReference type="GO" id="GO:0000981">
    <property type="term" value="F:DNA-binding transcription factor activity, RNA polymerase II-specific"/>
    <property type="evidence" value="ECO:0007669"/>
    <property type="project" value="TreeGrafter"/>
</dbReference>
<evidence type="ECO:0000313" key="8">
    <source>
        <dbReference type="EMBL" id="OXA51315.1"/>
    </source>
</evidence>
<evidence type="ECO:0000256" key="4">
    <source>
        <dbReference type="ARBA" id="ARBA00022833"/>
    </source>
</evidence>
<feature type="region of interest" description="Disordered" evidence="6">
    <location>
        <begin position="162"/>
        <end position="186"/>
    </location>
</feature>
<dbReference type="InterPro" id="IPR050329">
    <property type="entry name" value="GLI_C2H2-zinc-finger"/>
</dbReference>
<accession>A0A226E0N6</accession>
<dbReference type="GO" id="GO:0045944">
    <property type="term" value="P:positive regulation of transcription by RNA polymerase II"/>
    <property type="evidence" value="ECO:0007669"/>
    <property type="project" value="UniProtKB-ARBA"/>
</dbReference>
<evidence type="ECO:0000256" key="3">
    <source>
        <dbReference type="ARBA" id="ARBA00022771"/>
    </source>
</evidence>
<dbReference type="InterPro" id="IPR036236">
    <property type="entry name" value="Znf_C2H2_sf"/>
</dbReference>
<feature type="region of interest" description="Disordered" evidence="6">
    <location>
        <begin position="116"/>
        <end position="147"/>
    </location>
</feature>
<sequence length="544" mass="59366">MSCSYCRAPVNAKKQLDSLRKEAKFWKDKSFIEKKAKYSLAQWVLGVFGFAVKVEVDKESLGLRVEGKENKEAIAQAIIHTGSDAIFLLEDRMGSEDFIEDAEELAALNIALSAEADNQEEEGGETSQPTKSKDGVSNNETDNQQRDTQVIFDILRNCDNSDGRGGGNTSGVQQSSSSSSSPSFIFIKSDGHEGIQLDCSQLLQGEFNSNGSGGSTKNSTTTVNYIIPDNSQQHVLYRIASSPTTNNELMSSSNDKNTYVINSNTKGKPLKQYAPPNKKTKLAVGGQSSTSNSQPPPTTLTSKVNEDKAATSTTSDKLPSSEFGLTLRERAEIYVHSMAMKGIQKTSQGSYTCTECNFGYSFTSVENALTHTKTHFEGKPYKCNYCTETFAIQKDFLQHRKVHHSKKPTNSNTNNDNNFKVPLPPSPTKQPLTFSTPTTTTPLTPSTTTTKKPVFLSPRNLPSMVRPPVVQTSTGSTTTKATTTTTAIKAGEITLSNKNLITFGQPGPANKNKPFKCQVPGCEWSYPNANELGWHIKAHSQSRV</sequence>
<dbReference type="OMA" id="MESHEFF"/>
<gene>
    <name evidence="8" type="ORF">Fcan01_14109</name>
</gene>
<dbReference type="PROSITE" id="PS50157">
    <property type="entry name" value="ZINC_FINGER_C2H2_2"/>
    <property type="match status" value="3"/>
</dbReference>
<feature type="compositionally biased region" description="Polar residues" evidence="6">
    <location>
        <begin position="245"/>
        <end position="266"/>
    </location>
</feature>
<evidence type="ECO:0000256" key="2">
    <source>
        <dbReference type="ARBA" id="ARBA00022737"/>
    </source>
</evidence>
<dbReference type="SMART" id="SM00355">
    <property type="entry name" value="ZnF_C2H2"/>
    <property type="match status" value="3"/>
</dbReference>
<keyword evidence="2" id="KW-0677">Repeat</keyword>
<dbReference type="InterPro" id="IPR013087">
    <property type="entry name" value="Znf_C2H2_type"/>
</dbReference>
<feature type="compositionally biased region" description="Low complexity" evidence="6">
    <location>
        <begin position="431"/>
        <end position="453"/>
    </location>
</feature>
<keyword evidence="1" id="KW-0479">Metal-binding</keyword>
<evidence type="ECO:0000259" key="7">
    <source>
        <dbReference type="PROSITE" id="PS50157"/>
    </source>
</evidence>
<evidence type="ECO:0000256" key="1">
    <source>
        <dbReference type="ARBA" id="ARBA00022723"/>
    </source>
</evidence>
<keyword evidence="4" id="KW-0862">Zinc</keyword>
<organism evidence="8 9">
    <name type="scientific">Folsomia candida</name>
    <name type="common">Springtail</name>
    <dbReference type="NCBI Taxonomy" id="158441"/>
    <lineage>
        <taxon>Eukaryota</taxon>
        <taxon>Metazoa</taxon>
        <taxon>Ecdysozoa</taxon>
        <taxon>Arthropoda</taxon>
        <taxon>Hexapoda</taxon>
        <taxon>Collembola</taxon>
        <taxon>Entomobryomorpha</taxon>
        <taxon>Isotomoidea</taxon>
        <taxon>Isotomidae</taxon>
        <taxon>Proisotominae</taxon>
        <taxon>Folsomia</taxon>
    </lineage>
</organism>
<dbReference type="GO" id="GO:0008270">
    <property type="term" value="F:zinc ion binding"/>
    <property type="evidence" value="ECO:0007669"/>
    <property type="project" value="UniProtKB-KW"/>
</dbReference>
<dbReference type="Gene3D" id="3.30.160.60">
    <property type="entry name" value="Classic Zinc Finger"/>
    <property type="match status" value="2"/>
</dbReference>
<dbReference type="PANTHER" id="PTHR19818:SF139">
    <property type="entry name" value="PAIR-RULE PROTEIN ODD-PAIRED"/>
    <property type="match status" value="1"/>
</dbReference>
<dbReference type="OrthoDB" id="3269380at2759"/>
<feature type="region of interest" description="Disordered" evidence="6">
    <location>
        <begin position="401"/>
        <end position="480"/>
    </location>
</feature>
<feature type="region of interest" description="Disordered" evidence="6">
    <location>
        <begin position="245"/>
        <end position="321"/>
    </location>
</feature>
<evidence type="ECO:0000256" key="6">
    <source>
        <dbReference type="SAM" id="MobiDB-lite"/>
    </source>
</evidence>
<protein>
    <submittedName>
        <fullName evidence="8">Putative zinc finger protein 56</fullName>
    </submittedName>
</protein>
<proteinExistence type="predicted"/>
<dbReference type="GO" id="GO:0000978">
    <property type="term" value="F:RNA polymerase II cis-regulatory region sequence-specific DNA binding"/>
    <property type="evidence" value="ECO:0007669"/>
    <property type="project" value="TreeGrafter"/>
</dbReference>
<comment type="caution">
    <text evidence="8">The sequence shown here is derived from an EMBL/GenBank/DDBJ whole genome shotgun (WGS) entry which is preliminary data.</text>
</comment>